<dbReference type="PROSITE" id="PS51742">
    <property type="entry name" value="PPC"/>
    <property type="match status" value="1"/>
</dbReference>
<dbReference type="Pfam" id="PF03479">
    <property type="entry name" value="PCC"/>
    <property type="match status" value="1"/>
</dbReference>
<dbReference type="STRING" id="525640.SAMN04487971_11294"/>
<dbReference type="Proteomes" id="UP000199555">
    <property type="component" value="Unassembled WGS sequence"/>
</dbReference>
<dbReference type="Gene3D" id="3.30.1330.80">
    <property type="entry name" value="Hypothetical protein, similar to alpha- acetolactate decarboxylase, domain 2"/>
    <property type="match status" value="1"/>
</dbReference>
<organism evidence="2 3">
    <name type="scientific">Paracoccus chinensis</name>
    <dbReference type="NCBI Taxonomy" id="525640"/>
    <lineage>
        <taxon>Bacteria</taxon>
        <taxon>Pseudomonadati</taxon>
        <taxon>Pseudomonadota</taxon>
        <taxon>Alphaproteobacteria</taxon>
        <taxon>Rhodobacterales</taxon>
        <taxon>Paracoccaceae</taxon>
        <taxon>Paracoccus</taxon>
    </lineage>
</organism>
<dbReference type="PANTHER" id="PTHR34988:SF1">
    <property type="entry name" value="DNA-BINDING PROTEIN"/>
    <property type="match status" value="1"/>
</dbReference>
<dbReference type="InterPro" id="IPR005175">
    <property type="entry name" value="PPC_dom"/>
</dbReference>
<reference evidence="3" key="1">
    <citation type="submission" date="2016-10" db="EMBL/GenBank/DDBJ databases">
        <authorList>
            <person name="Varghese N."/>
            <person name="Submissions S."/>
        </authorList>
    </citation>
    <scope>NUCLEOTIDE SEQUENCE [LARGE SCALE GENOMIC DNA]</scope>
    <source>
        <strain evidence="3">CGMCC 1.7655</strain>
    </source>
</reference>
<dbReference type="EMBL" id="FNGE01000012">
    <property type="protein sequence ID" value="SDL53920.1"/>
    <property type="molecule type" value="Genomic_DNA"/>
</dbReference>
<dbReference type="CDD" id="cd11378">
    <property type="entry name" value="DUF296"/>
    <property type="match status" value="1"/>
</dbReference>
<dbReference type="AlphaFoldDB" id="A0A1G9KVN3"/>
<dbReference type="SUPFAM" id="SSF117856">
    <property type="entry name" value="AF0104/ALDC/Ptd012-like"/>
    <property type="match status" value="1"/>
</dbReference>
<keyword evidence="3" id="KW-1185">Reference proteome</keyword>
<dbReference type="PANTHER" id="PTHR34988">
    <property type="entry name" value="PROTEIN, PUTATIVE-RELATED"/>
    <property type="match status" value="1"/>
</dbReference>
<evidence type="ECO:0000259" key="1">
    <source>
        <dbReference type="PROSITE" id="PS51742"/>
    </source>
</evidence>
<evidence type="ECO:0000313" key="3">
    <source>
        <dbReference type="Proteomes" id="UP000199555"/>
    </source>
</evidence>
<accession>A0A1G9KVN3</accession>
<proteinExistence type="predicted"/>
<protein>
    <recommendedName>
        <fullName evidence="1">PPC domain-containing protein</fullName>
    </recommendedName>
</protein>
<evidence type="ECO:0000313" key="2">
    <source>
        <dbReference type="EMBL" id="SDL53920.1"/>
    </source>
</evidence>
<feature type="domain" description="PPC" evidence="1">
    <location>
        <begin position="2"/>
        <end position="133"/>
    </location>
</feature>
<gene>
    <name evidence="2" type="ORF">SAMN04487971_11294</name>
</gene>
<sequence length="139" mass="14747">MHSGGVFAAVRLLPGDELIAGLRCLQPDTGNEAMTVVTCAGRLRSANIGHADVNCGRLYEGRSEIVSLAGTMDRHHRHLHISNVDTEGEVFGAHLLPGSAVCTTAGIVALILPDLSFGRAPCDRSGFDERTITKRKAEA</sequence>
<name>A0A1G9KVN3_9RHOB</name>